<feature type="domain" description="Putative zinc-finger" evidence="3">
    <location>
        <begin position="6"/>
        <end position="39"/>
    </location>
</feature>
<dbReference type="InterPro" id="IPR041916">
    <property type="entry name" value="Anti_sigma_zinc_sf"/>
</dbReference>
<proteinExistence type="predicted"/>
<dbReference type="Gene3D" id="1.10.10.1320">
    <property type="entry name" value="Anti-sigma factor, zinc-finger domain"/>
    <property type="match status" value="1"/>
</dbReference>
<evidence type="ECO:0000259" key="3">
    <source>
        <dbReference type="Pfam" id="PF13490"/>
    </source>
</evidence>
<reference evidence="4 5" key="1">
    <citation type="journal article" date="2019" name="Int. J. Syst. Evol. Microbiol.">
        <title>The Global Catalogue of Microorganisms (GCM) 10K type strain sequencing project: providing services to taxonomists for standard genome sequencing and annotation.</title>
        <authorList>
            <consortium name="The Broad Institute Genomics Platform"/>
            <consortium name="The Broad Institute Genome Sequencing Center for Infectious Disease"/>
            <person name="Wu L."/>
            <person name="Ma J."/>
        </authorList>
    </citation>
    <scope>NUCLEOTIDE SEQUENCE [LARGE SCALE GENOMIC DNA]</scope>
    <source>
        <strain evidence="4 5">JCM 14969</strain>
    </source>
</reference>
<accession>A0ABN2D6L6</accession>
<keyword evidence="2" id="KW-0804">Transcription</keyword>
<gene>
    <name evidence="4" type="ORF">GCM10009789_26330</name>
</gene>
<evidence type="ECO:0000256" key="2">
    <source>
        <dbReference type="ARBA" id="ARBA00023163"/>
    </source>
</evidence>
<keyword evidence="5" id="KW-1185">Reference proteome</keyword>
<dbReference type="Proteomes" id="UP001500393">
    <property type="component" value="Unassembled WGS sequence"/>
</dbReference>
<evidence type="ECO:0000313" key="4">
    <source>
        <dbReference type="EMBL" id="GAA1571502.1"/>
    </source>
</evidence>
<evidence type="ECO:0000313" key="5">
    <source>
        <dbReference type="Proteomes" id="UP001500393"/>
    </source>
</evidence>
<dbReference type="RefSeq" id="WP_344213385.1">
    <property type="nucleotide sequence ID" value="NZ_BAAAOS010000018.1"/>
</dbReference>
<dbReference type="InterPro" id="IPR027383">
    <property type="entry name" value="Znf_put"/>
</dbReference>
<dbReference type="Pfam" id="PF13490">
    <property type="entry name" value="zf-HC2"/>
    <property type="match status" value="1"/>
</dbReference>
<comment type="caution">
    <text evidence="4">The sequence shown here is derived from an EMBL/GenBank/DDBJ whole genome shotgun (WGS) entry which is preliminary data.</text>
</comment>
<dbReference type="EMBL" id="BAAAOS010000018">
    <property type="protein sequence ID" value="GAA1571502.1"/>
    <property type="molecule type" value="Genomic_DNA"/>
</dbReference>
<protein>
    <submittedName>
        <fullName evidence="4">Zf-HC2 domain-containing protein</fullName>
    </submittedName>
</protein>
<evidence type="ECO:0000256" key="1">
    <source>
        <dbReference type="ARBA" id="ARBA00023015"/>
    </source>
</evidence>
<organism evidence="4 5">
    <name type="scientific">Kribbella sancticallisti</name>
    <dbReference type="NCBI Taxonomy" id="460087"/>
    <lineage>
        <taxon>Bacteria</taxon>
        <taxon>Bacillati</taxon>
        <taxon>Actinomycetota</taxon>
        <taxon>Actinomycetes</taxon>
        <taxon>Propionibacteriales</taxon>
        <taxon>Kribbellaceae</taxon>
        <taxon>Kribbella</taxon>
    </lineage>
</organism>
<name>A0ABN2D6L6_9ACTN</name>
<keyword evidence="1" id="KW-0805">Transcription regulation</keyword>
<sequence length="77" mass="8682">MNDLDCRQFVEQVTTFLEGDLGADAEQRFIEHLALCDGCDRYLDQIRQTTQALRDLPAEGISPAARANLLNAFRSRP</sequence>